<evidence type="ECO:0000313" key="2">
    <source>
        <dbReference type="EMBL" id="OAD77666.1"/>
    </source>
</evidence>
<evidence type="ECO:0008006" key="4">
    <source>
        <dbReference type="Google" id="ProtNLM"/>
    </source>
</evidence>
<dbReference type="EMBL" id="KV440974">
    <property type="protein sequence ID" value="OAD77666.1"/>
    <property type="molecule type" value="Genomic_DNA"/>
</dbReference>
<dbReference type="VEuPathDB" id="FungiDB:PHYBLDRAFT_60794"/>
<feature type="chain" id="PRO_5007891079" description="Secreted protein" evidence="1">
    <location>
        <begin position="17"/>
        <end position="137"/>
    </location>
</feature>
<evidence type="ECO:0000313" key="3">
    <source>
        <dbReference type="Proteomes" id="UP000077315"/>
    </source>
</evidence>
<keyword evidence="1" id="KW-0732">Signal</keyword>
<protein>
    <recommendedName>
        <fullName evidence="4">Secreted protein</fullName>
    </recommendedName>
</protein>
<feature type="signal peptide" evidence="1">
    <location>
        <begin position="1"/>
        <end position="16"/>
    </location>
</feature>
<gene>
    <name evidence="2" type="ORF">PHYBLDRAFT_60794</name>
</gene>
<dbReference type="Proteomes" id="UP000077315">
    <property type="component" value="Unassembled WGS sequence"/>
</dbReference>
<dbReference type="InParanoid" id="A0A167PCI2"/>
<sequence>MRSFILLAFLIGTSLASKITEDSVEVINPKDPEGDIIYPTNETVWVTGQYVNVTFRPTTPPTETVSIFFNSDRTVSLGGGPGDQLVFPFVVPPLAISPPGQRSLLIAVRRQKDHIVQTIDAVNVKVISPDQVPKESN</sequence>
<accession>A0A167PCI2</accession>
<name>A0A167PCI2_PHYB8</name>
<organism evidence="2 3">
    <name type="scientific">Phycomyces blakesleeanus (strain ATCC 8743b / DSM 1359 / FGSC 10004 / NBRC 33097 / NRRL 1555)</name>
    <dbReference type="NCBI Taxonomy" id="763407"/>
    <lineage>
        <taxon>Eukaryota</taxon>
        <taxon>Fungi</taxon>
        <taxon>Fungi incertae sedis</taxon>
        <taxon>Mucoromycota</taxon>
        <taxon>Mucoromycotina</taxon>
        <taxon>Mucoromycetes</taxon>
        <taxon>Mucorales</taxon>
        <taxon>Phycomycetaceae</taxon>
        <taxon>Phycomyces</taxon>
    </lineage>
</organism>
<dbReference type="RefSeq" id="XP_018295706.1">
    <property type="nucleotide sequence ID" value="XM_018440698.1"/>
</dbReference>
<dbReference type="OrthoDB" id="2387215at2759"/>
<reference evidence="3" key="1">
    <citation type="submission" date="2015-06" db="EMBL/GenBank/DDBJ databases">
        <title>Expansion of signal transduction pathways in fungi by whole-genome duplication.</title>
        <authorList>
            <consortium name="DOE Joint Genome Institute"/>
            <person name="Corrochano L.M."/>
            <person name="Kuo A."/>
            <person name="Marcet-Houben M."/>
            <person name="Polaino S."/>
            <person name="Salamov A."/>
            <person name="Villalobos J.M."/>
            <person name="Alvarez M.I."/>
            <person name="Avalos J."/>
            <person name="Benito E.P."/>
            <person name="Benoit I."/>
            <person name="Burger G."/>
            <person name="Camino L.P."/>
            <person name="Canovas D."/>
            <person name="Cerda-Olmedo E."/>
            <person name="Cheng J.-F."/>
            <person name="Dominguez A."/>
            <person name="Elias M."/>
            <person name="Eslava A.P."/>
            <person name="Glaser F."/>
            <person name="Grimwood J."/>
            <person name="Gutierrez G."/>
            <person name="Heitman J."/>
            <person name="Henrissat B."/>
            <person name="Iturriaga E.A."/>
            <person name="Lang B.F."/>
            <person name="Lavin J.L."/>
            <person name="Lee S."/>
            <person name="Li W."/>
            <person name="Lindquist E."/>
            <person name="Lopez-Garcia S."/>
            <person name="Luque E.M."/>
            <person name="Marcos A.T."/>
            <person name="Martin J."/>
            <person name="McCluskey K."/>
            <person name="Medina H.R."/>
            <person name="Miralles-Duran A."/>
            <person name="Miyazaki A."/>
            <person name="Munoz-Torres E."/>
            <person name="Oguiza J.A."/>
            <person name="Ohm R."/>
            <person name="Olmedo M."/>
            <person name="Orejas M."/>
            <person name="Ortiz-Castellanos L."/>
            <person name="Pisabarro A.G."/>
            <person name="Rodriguez-Romero J."/>
            <person name="Ruiz-Herrera J."/>
            <person name="Ruiz-Vazquez R."/>
            <person name="Sanz C."/>
            <person name="Schackwitz W."/>
            <person name="Schmutz J."/>
            <person name="Shahriari M."/>
            <person name="Shelest E."/>
            <person name="Silva-Franco F."/>
            <person name="Soanes D."/>
            <person name="Syed K."/>
            <person name="Tagua V.G."/>
            <person name="Talbot N.J."/>
            <person name="Thon M."/>
            <person name="De vries R.P."/>
            <person name="Wiebenga A."/>
            <person name="Yadav J.S."/>
            <person name="Braun E.L."/>
            <person name="Baker S."/>
            <person name="Garre V."/>
            <person name="Horwitz B."/>
            <person name="Torres-Martinez S."/>
            <person name="Idnurm A."/>
            <person name="Herrera-Estrella A."/>
            <person name="Gabaldon T."/>
            <person name="Grigoriev I.V."/>
        </authorList>
    </citation>
    <scope>NUCLEOTIDE SEQUENCE [LARGE SCALE GENOMIC DNA]</scope>
    <source>
        <strain evidence="3">NRRL 1555(-)</strain>
    </source>
</reference>
<dbReference type="GeneID" id="29001604"/>
<keyword evidence="3" id="KW-1185">Reference proteome</keyword>
<dbReference type="AlphaFoldDB" id="A0A167PCI2"/>
<evidence type="ECO:0000256" key="1">
    <source>
        <dbReference type="SAM" id="SignalP"/>
    </source>
</evidence>
<proteinExistence type="predicted"/>